<sequence>MKKRPSWKIMVTVVYALVLREVQARIGSHRLGLFWMLFEPMAHIAVLMFVFTYIRLRSIPGMEFPVFLLTGLVPFFMMRNIALGLMGAVDANRALFVYKQITPFDTFIARLIVNFVLMSCVYAILMFVLGFWFGYDISIDRPLYWMWAIFVGITFSFGLGLIFCVVVEAVPELAMIIRLLFLPLYFLSGVIIPSWMLPQRFIEWALWNPYLHVMDSIRIGVFKHYPLTYGIDLNYAVKWAVVTLGLGMLLFKLRERELLAQ</sequence>
<keyword evidence="8 9" id="KW-0472">Membrane</keyword>
<dbReference type="PANTHER" id="PTHR30413">
    <property type="entry name" value="INNER MEMBRANE TRANSPORT PERMEASE"/>
    <property type="match status" value="1"/>
</dbReference>
<dbReference type="PANTHER" id="PTHR30413:SF8">
    <property type="entry name" value="TRANSPORT PERMEASE PROTEIN"/>
    <property type="match status" value="1"/>
</dbReference>
<evidence type="ECO:0000259" key="10">
    <source>
        <dbReference type="PROSITE" id="PS51012"/>
    </source>
</evidence>
<evidence type="ECO:0000256" key="1">
    <source>
        <dbReference type="ARBA" id="ARBA00004429"/>
    </source>
</evidence>
<comment type="similarity">
    <text evidence="2 9">Belongs to the ABC-2 integral membrane protein family.</text>
</comment>
<keyword evidence="7 9" id="KW-1133">Transmembrane helix</keyword>
<evidence type="ECO:0000256" key="4">
    <source>
        <dbReference type="ARBA" id="ARBA00022475"/>
    </source>
</evidence>
<dbReference type="EMBL" id="CP028901">
    <property type="protein sequence ID" value="AWB32557.1"/>
    <property type="molecule type" value="Genomic_DNA"/>
</dbReference>
<dbReference type="PROSITE" id="PS51012">
    <property type="entry name" value="ABC_TM2"/>
    <property type="match status" value="1"/>
</dbReference>
<feature type="domain" description="ABC transmembrane type-2" evidence="10">
    <location>
        <begin position="31"/>
        <end position="254"/>
    </location>
</feature>
<dbReference type="Proteomes" id="UP000244571">
    <property type="component" value="Chromosome"/>
</dbReference>
<evidence type="ECO:0000256" key="3">
    <source>
        <dbReference type="ARBA" id="ARBA00022448"/>
    </source>
</evidence>
<gene>
    <name evidence="11" type="ORF">DBV39_01205</name>
</gene>
<feature type="transmembrane region" description="Helical" evidence="9">
    <location>
        <begin position="34"/>
        <end position="54"/>
    </location>
</feature>
<keyword evidence="6 9" id="KW-0812">Transmembrane</keyword>
<feature type="transmembrane region" description="Helical" evidence="9">
    <location>
        <begin position="66"/>
        <end position="87"/>
    </location>
</feature>
<evidence type="ECO:0000256" key="6">
    <source>
        <dbReference type="ARBA" id="ARBA00022692"/>
    </source>
</evidence>
<evidence type="ECO:0000256" key="8">
    <source>
        <dbReference type="ARBA" id="ARBA00023136"/>
    </source>
</evidence>
<name>A0A2R4XFG3_9BURK</name>
<evidence type="ECO:0000256" key="7">
    <source>
        <dbReference type="ARBA" id="ARBA00022989"/>
    </source>
</evidence>
<proteinExistence type="inferred from homology"/>
<dbReference type="KEGG" id="boz:DBV39_01205"/>
<evidence type="ECO:0000313" key="12">
    <source>
        <dbReference type="Proteomes" id="UP000244571"/>
    </source>
</evidence>
<evidence type="ECO:0000256" key="5">
    <source>
        <dbReference type="ARBA" id="ARBA00022519"/>
    </source>
</evidence>
<dbReference type="AlphaFoldDB" id="A0A2R4XFG3"/>
<reference evidence="11 12" key="1">
    <citation type="submission" date="2018-04" db="EMBL/GenBank/DDBJ databases">
        <title>Bordetella sp. HZ20 isolated from seawater.</title>
        <authorList>
            <person name="Sun C."/>
        </authorList>
    </citation>
    <scope>NUCLEOTIDE SEQUENCE [LARGE SCALE GENOMIC DNA]</scope>
    <source>
        <strain evidence="11 12">HZ20</strain>
    </source>
</reference>
<dbReference type="GO" id="GO:0043190">
    <property type="term" value="C:ATP-binding cassette (ABC) transporter complex"/>
    <property type="evidence" value="ECO:0007669"/>
    <property type="project" value="InterPro"/>
</dbReference>
<evidence type="ECO:0000313" key="11">
    <source>
        <dbReference type="EMBL" id="AWB32557.1"/>
    </source>
</evidence>
<dbReference type="OrthoDB" id="9814458at2"/>
<dbReference type="GO" id="GO:0140359">
    <property type="term" value="F:ABC-type transporter activity"/>
    <property type="evidence" value="ECO:0007669"/>
    <property type="project" value="InterPro"/>
</dbReference>
<dbReference type="InterPro" id="IPR013525">
    <property type="entry name" value="ABC2_TM"/>
</dbReference>
<dbReference type="Pfam" id="PF01061">
    <property type="entry name" value="ABC2_membrane"/>
    <property type="match status" value="1"/>
</dbReference>
<keyword evidence="12" id="KW-1185">Reference proteome</keyword>
<keyword evidence="5" id="KW-0997">Cell inner membrane</keyword>
<dbReference type="PRINTS" id="PR00164">
    <property type="entry name" value="ABC2TRNSPORT"/>
</dbReference>
<accession>A0A2R4XFG3</accession>
<dbReference type="InterPro" id="IPR047817">
    <property type="entry name" value="ABC2_TM_bact-type"/>
</dbReference>
<evidence type="ECO:0000256" key="2">
    <source>
        <dbReference type="ARBA" id="ARBA00007783"/>
    </source>
</evidence>
<protein>
    <recommendedName>
        <fullName evidence="9">Transport permease protein</fullName>
    </recommendedName>
</protein>
<dbReference type="GO" id="GO:0015920">
    <property type="term" value="P:lipopolysaccharide transport"/>
    <property type="evidence" value="ECO:0007669"/>
    <property type="project" value="TreeGrafter"/>
</dbReference>
<dbReference type="RefSeq" id="WP_108619998.1">
    <property type="nucleotide sequence ID" value="NZ_CP028901.1"/>
</dbReference>
<feature type="transmembrane region" description="Helical" evidence="9">
    <location>
        <begin position="107"/>
        <end position="132"/>
    </location>
</feature>
<keyword evidence="4 9" id="KW-1003">Cell membrane</keyword>
<feature type="transmembrane region" description="Helical" evidence="9">
    <location>
        <begin position="176"/>
        <end position="197"/>
    </location>
</feature>
<feature type="transmembrane region" description="Helical" evidence="9">
    <location>
        <begin position="144"/>
        <end position="170"/>
    </location>
</feature>
<organism evidence="11 12">
    <name type="scientific">Orrella marina</name>
    <dbReference type="NCBI Taxonomy" id="2163011"/>
    <lineage>
        <taxon>Bacteria</taxon>
        <taxon>Pseudomonadati</taxon>
        <taxon>Pseudomonadota</taxon>
        <taxon>Betaproteobacteria</taxon>
        <taxon>Burkholderiales</taxon>
        <taxon>Alcaligenaceae</taxon>
        <taxon>Orrella</taxon>
    </lineage>
</organism>
<feature type="transmembrane region" description="Helical" evidence="9">
    <location>
        <begin position="233"/>
        <end position="251"/>
    </location>
</feature>
<keyword evidence="3 9" id="KW-0813">Transport</keyword>
<evidence type="ECO:0000256" key="9">
    <source>
        <dbReference type="RuleBase" id="RU361157"/>
    </source>
</evidence>
<dbReference type="InterPro" id="IPR000412">
    <property type="entry name" value="ABC_2_transport"/>
</dbReference>
<comment type="subcellular location">
    <subcellularLocation>
        <location evidence="1 9">Cell inner membrane</location>
        <topology evidence="1 9">Multi-pass membrane protein</topology>
    </subcellularLocation>
</comment>